<reference evidence="2" key="1">
    <citation type="journal article" date="2019" name="Int. J. Syst. Evol. Microbiol.">
        <title>The Global Catalogue of Microorganisms (GCM) 10K type strain sequencing project: providing services to taxonomists for standard genome sequencing and annotation.</title>
        <authorList>
            <consortium name="The Broad Institute Genomics Platform"/>
            <consortium name="The Broad Institute Genome Sequencing Center for Infectious Disease"/>
            <person name="Wu L."/>
            <person name="Ma J."/>
        </authorList>
    </citation>
    <scope>NUCLEOTIDE SEQUENCE [LARGE SCALE GENOMIC DNA]</scope>
    <source>
        <strain evidence="2">CGMCC 1.15422</strain>
    </source>
</reference>
<dbReference type="Proteomes" id="UP000605733">
    <property type="component" value="Unassembled WGS sequence"/>
</dbReference>
<evidence type="ECO:0000313" key="1">
    <source>
        <dbReference type="EMBL" id="GGG46734.1"/>
    </source>
</evidence>
<dbReference type="RefSeq" id="WP_011708816.1">
    <property type="nucleotide sequence ID" value="NZ_BMIX01000023.1"/>
</dbReference>
<sequence>MRTHLNISDSGREIELQPGIYSVRVLGGWKIKTNEFSLELRHTKSDLKIELKKTFWRTQSFELKTRAKKIGSVDIPKWGNYTIHFKNSEDLKVKRDNIPFLSIFQKYQSTEKIQIVIG</sequence>
<gene>
    <name evidence="1" type="ORF">GCM10011532_33320</name>
</gene>
<organism evidence="1 2">
    <name type="scientific">Christiangramia forsetii</name>
    <dbReference type="NCBI Taxonomy" id="411153"/>
    <lineage>
        <taxon>Bacteria</taxon>
        <taxon>Pseudomonadati</taxon>
        <taxon>Bacteroidota</taxon>
        <taxon>Flavobacteriia</taxon>
        <taxon>Flavobacteriales</taxon>
        <taxon>Flavobacteriaceae</taxon>
        <taxon>Christiangramia</taxon>
    </lineage>
</organism>
<proteinExistence type="predicted"/>
<dbReference type="EMBL" id="BMIX01000023">
    <property type="protein sequence ID" value="GGG46734.1"/>
    <property type="molecule type" value="Genomic_DNA"/>
</dbReference>
<protein>
    <submittedName>
        <fullName evidence="1">Uncharacterized protein</fullName>
    </submittedName>
</protein>
<comment type="caution">
    <text evidence="1">The sequence shown here is derived from an EMBL/GenBank/DDBJ whole genome shotgun (WGS) entry which is preliminary data.</text>
</comment>
<accession>A0ABQ1WV45</accession>
<evidence type="ECO:0000313" key="2">
    <source>
        <dbReference type="Proteomes" id="UP000605733"/>
    </source>
</evidence>
<name>A0ABQ1WV45_9FLAO</name>
<keyword evidence="2" id="KW-1185">Reference proteome</keyword>